<dbReference type="InterPro" id="IPR029016">
    <property type="entry name" value="GAF-like_dom_sf"/>
</dbReference>
<reference evidence="2 3" key="1">
    <citation type="journal article" date="2016" name="Nat. Commun.">
        <title>Thousands of microbial genomes shed light on interconnected biogeochemical processes in an aquifer system.</title>
        <authorList>
            <person name="Anantharaman K."/>
            <person name="Brown C.T."/>
            <person name="Hug L.A."/>
            <person name="Sharon I."/>
            <person name="Castelle C.J."/>
            <person name="Probst A.J."/>
            <person name="Thomas B.C."/>
            <person name="Singh A."/>
            <person name="Wilkins M.J."/>
            <person name="Karaoz U."/>
            <person name="Brodie E.L."/>
            <person name="Williams K.H."/>
            <person name="Hubbard S.S."/>
            <person name="Banfield J.F."/>
        </authorList>
    </citation>
    <scope>NUCLEOTIDE SEQUENCE [LARGE SCALE GENOMIC DNA]</scope>
</reference>
<dbReference type="AlphaFoldDB" id="A0A1F6MGD8"/>
<dbReference type="Proteomes" id="UP000177457">
    <property type="component" value="Unassembled WGS sequence"/>
</dbReference>
<dbReference type="GO" id="GO:0006355">
    <property type="term" value="P:regulation of DNA-templated transcription"/>
    <property type="evidence" value="ECO:0007669"/>
    <property type="project" value="InterPro"/>
</dbReference>
<dbReference type="Pfam" id="PF01628">
    <property type="entry name" value="HrcA"/>
    <property type="match status" value="1"/>
</dbReference>
<proteinExistence type="predicted"/>
<evidence type="ECO:0000259" key="1">
    <source>
        <dbReference type="Pfam" id="PF01628"/>
    </source>
</evidence>
<name>A0A1F6MGD8_9BACT</name>
<sequence length="107" mass="11876">MVIVFGGENVYYTGISLLFSQPEFRDYAHTVEMSAIFDHCEERMDDLYGALDASETKVLIGAKNPLGEACSLVGSRVNDDDIFAILGPMRMDYSQNVGLMNHIHALI</sequence>
<dbReference type="Gene3D" id="3.30.450.40">
    <property type="match status" value="1"/>
</dbReference>
<accession>A0A1F6MGD8</accession>
<evidence type="ECO:0000313" key="3">
    <source>
        <dbReference type="Proteomes" id="UP000177457"/>
    </source>
</evidence>
<comment type="caution">
    <text evidence="2">The sequence shown here is derived from an EMBL/GenBank/DDBJ whole genome shotgun (WGS) entry which is preliminary data.</text>
</comment>
<protein>
    <recommendedName>
        <fullName evidence="1">Heat-inducible transcription repressor HrcA C-terminal domain-containing protein</fullName>
    </recommendedName>
</protein>
<dbReference type="GO" id="GO:0003677">
    <property type="term" value="F:DNA binding"/>
    <property type="evidence" value="ECO:0007669"/>
    <property type="project" value="InterPro"/>
</dbReference>
<dbReference type="InterPro" id="IPR021153">
    <property type="entry name" value="HrcA_C"/>
</dbReference>
<dbReference type="SUPFAM" id="SSF55781">
    <property type="entry name" value="GAF domain-like"/>
    <property type="match status" value="1"/>
</dbReference>
<dbReference type="EMBL" id="MFQE01000040">
    <property type="protein sequence ID" value="OGH70727.1"/>
    <property type="molecule type" value="Genomic_DNA"/>
</dbReference>
<gene>
    <name evidence="2" type="ORF">A3C90_04360</name>
</gene>
<organism evidence="2 3">
    <name type="scientific">Candidatus Magasanikbacteria bacterium RIFCSPHIGHO2_02_FULL_51_14</name>
    <dbReference type="NCBI Taxonomy" id="1798683"/>
    <lineage>
        <taxon>Bacteria</taxon>
        <taxon>Candidatus Magasanikiibacteriota</taxon>
    </lineage>
</organism>
<dbReference type="STRING" id="1798683.A3C90_04360"/>
<feature type="domain" description="Heat-inducible transcription repressor HrcA C-terminal" evidence="1">
    <location>
        <begin position="8"/>
        <end position="95"/>
    </location>
</feature>
<evidence type="ECO:0000313" key="2">
    <source>
        <dbReference type="EMBL" id="OGH70727.1"/>
    </source>
</evidence>